<protein>
    <submittedName>
        <fullName evidence="2">7290_t:CDS:1</fullName>
    </submittedName>
</protein>
<dbReference type="Proteomes" id="UP000789901">
    <property type="component" value="Unassembled WGS sequence"/>
</dbReference>
<evidence type="ECO:0000313" key="3">
    <source>
        <dbReference type="Proteomes" id="UP000789901"/>
    </source>
</evidence>
<proteinExistence type="predicted"/>
<keyword evidence="3" id="KW-1185">Reference proteome</keyword>
<gene>
    <name evidence="2" type="ORF">GMARGA_LOCUS8369</name>
</gene>
<organism evidence="2 3">
    <name type="scientific">Gigaspora margarita</name>
    <dbReference type="NCBI Taxonomy" id="4874"/>
    <lineage>
        <taxon>Eukaryota</taxon>
        <taxon>Fungi</taxon>
        <taxon>Fungi incertae sedis</taxon>
        <taxon>Mucoromycota</taxon>
        <taxon>Glomeromycotina</taxon>
        <taxon>Glomeromycetes</taxon>
        <taxon>Diversisporales</taxon>
        <taxon>Gigasporaceae</taxon>
        <taxon>Gigaspora</taxon>
    </lineage>
</organism>
<sequence>MHILSSLSVEQCQRLLNTSPFDLINNDISELVEKFFIFNDNGLEELNSMSTAQTAHVENVESNENSKNNMPEAQSIPESPICNYEMGIFNDKNILTRRKPAMIPTTIPTLKKSIYKRNLYSRVWGLAREATLLAVEQNDNKIVTFLQGYISRKHNAWEVHASQSSDQSEDESEVEDKKDIEESLKNVKNLNKLMLTMPTSSTTPTLLTMIINYKLCTELSSDDTKSESVNDSDDSGIIVRTIVFGASFPFWESFSPIKGWQDMDNETGNVTPDKPLQKKLNAPGNIMVVLGNRRQAIKFGTVMPKVTALGITVPNGLHFNFLN</sequence>
<evidence type="ECO:0000313" key="2">
    <source>
        <dbReference type="EMBL" id="CAG8631710.1"/>
    </source>
</evidence>
<evidence type="ECO:0000256" key="1">
    <source>
        <dbReference type="SAM" id="MobiDB-lite"/>
    </source>
</evidence>
<feature type="non-terminal residue" evidence="2">
    <location>
        <position position="323"/>
    </location>
</feature>
<feature type="region of interest" description="Disordered" evidence="1">
    <location>
        <begin position="160"/>
        <end position="179"/>
    </location>
</feature>
<accession>A0ABN7UM96</accession>
<name>A0ABN7UM96_GIGMA</name>
<dbReference type="EMBL" id="CAJVQB010004282">
    <property type="protein sequence ID" value="CAG8631710.1"/>
    <property type="molecule type" value="Genomic_DNA"/>
</dbReference>
<reference evidence="2 3" key="1">
    <citation type="submission" date="2021-06" db="EMBL/GenBank/DDBJ databases">
        <authorList>
            <person name="Kallberg Y."/>
            <person name="Tangrot J."/>
            <person name="Rosling A."/>
        </authorList>
    </citation>
    <scope>NUCLEOTIDE SEQUENCE [LARGE SCALE GENOMIC DNA]</scope>
    <source>
        <strain evidence="2 3">120-4 pot B 10/14</strain>
    </source>
</reference>
<comment type="caution">
    <text evidence="2">The sequence shown here is derived from an EMBL/GenBank/DDBJ whole genome shotgun (WGS) entry which is preliminary data.</text>
</comment>